<dbReference type="GO" id="GO:0016020">
    <property type="term" value="C:membrane"/>
    <property type="evidence" value="ECO:0007669"/>
    <property type="project" value="UniProtKB-SubCell"/>
</dbReference>
<dbReference type="eggNOG" id="ENOG502SSCR">
    <property type="taxonomic scope" value="Eukaryota"/>
</dbReference>
<evidence type="ECO:0000256" key="7">
    <source>
        <dbReference type="ARBA" id="ARBA00023004"/>
    </source>
</evidence>
<dbReference type="GO" id="GO:0020037">
    <property type="term" value="F:heme binding"/>
    <property type="evidence" value="ECO:0007669"/>
    <property type="project" value="InterPro"/>
</dbReference>
<keyword evidence="6" id="KW-0560">Oxidoreductase</keyword>
<dbReference type="OrthoDB" id="10029320at2759"/>
<keyword evidence="7" id="KW-0408">Iron</keyword>
<dbReference type="GeneID" id="8102366"/>
<evidence type="ECO:0000256" key="5">
    <source>
        <dbReference type="ARBA" id="ARBA00022989"/>
    </source>
</evidence>
<dbReference type="InterPro" id="IPR001128">
    <property type="entry name" value="Cyt_P450"/>
</dbReference>
<dbReference type="HOGENOM" id="CLU_044612_0_0_1"/>
<evidence type="ECO:0000256" key="3">
    <source>
        <dbReference type="ARBA" id="ARBA00022692"/>
    </source>
</evidence>
<keyword evidence="8" id="KW-0472">Membrane</keyword>
<dbReference type="PANTHER" id="PTHR24282:SF211">
    <property type="entry name" value="CYTOCHROME P450-RELATED"/>
    <property type="match status" value="1"/>
</dbReference>
<dbReference type="SUPFAM" id="SSF48264">
    <property type="entry name" value="Cytochrome P450"/>
    <property type="match status" value="1"/>
</dbReference>
<evidence type="ECO:0000256" key="1">
    <source>
        <dbReference type="ARBA" id="ARBA00004370"/>
    </source>
</evidence>
<evidence type="ECO:0000313" key="9">
    <source>
        <dbReference type="EMBL" id="EED22527.1"/>
    </source>
</evidence>
<keyword evidence="3" id="KW-0812">Transmembrane</keyword>
<keyword evidence="10" id="KW-1185">Reference proteome</keyword>
<keyword evidence="2" id="KW-0349">Heme</keyword>
<dbReference type="Gene3D" id="1.10.630.10">
    <property type="entry name" value="Cytochrome P450"/>
    <property type="match status" value="1"/>
</dbReference>
<name>B8LU55_TALSN</name>
<dbReference type="CDD" id="cd20626">
    <property type="entry name" value="CYP_Pc22g25500-like"/>
    <property type="match status" value="1"/>
</dbReference>
<evidence type="ECO:0008006" key="11">
    <source>
        <dbReference type="Google" id="ProtNLM"/>
    </source>
</evidence>
<proteinExistence type="predicted"/>
<dbReference type="STRING" id="441959.B8LU55"/>
<keyword evidence="4" id="KW-0479">Metal-binding</keyword>
<dbReference type="GO" id="GO:0004497">
    <property type="term" value="F:monooxygenase activity"/>
    <property type="evidence" value="ECO:0007669"/>
    <property type="project" value="InterPro"/>
</dbReference>
<gene>
    <name evidence="9" type="ORF">TSTA_060240</name>
</gene>
<dbReference type="EMBL" id="EQ962652">
    <property type="protein sequence ID" value="EED22527.1"/>
    <property type="molecule type" value="Genomic_DNA"/>
</dbReference>
<dbReference type="RefSeq" id="XP_002339914.1">
    <property type="nucleotide sequence ID" value="XM_002339873.1"/>
</dbReference>
<evidence type="ECO:0000256" key="2">
    <source>
        <dbReference type="ARBA" id="ARBA00022617"/>
    </source>
</evidence>
<dbReference type="Proteomes" id="UP000001745">
    <property type="component" value="Unassembled WGS sequence"/>
</dbReference>
<protein>
    <recommendedName>
        <fullName evidence="11">Cytochrome P450</fullName>
    </recommendedName>
</protein>
<dbReference type="GO" id="GO:0016705">
    <property type="term" value="F:oxidoreductase activity, acting on paired donors, with incorporation or reduction of molecular oxygen"/>
    <property type="evidence" value="ECO:0007669"/>
    <property type="project" value="InterPro"/>
</dbReference>
<dbReference type="OMA" id="SFETMWR"/>
<keyword evidence="5" id="KW-1133">Transmembrane helix</keyword>
<reference evidence="10" key="1">
    <citation type="journal article" date="2015" name="Genome Announc.">
        <title>Genome sequence of the AIDS-associated pathogen Penicillium marneffei (ATCC18224) and its near taxonomic relative Talaromyces stipitatus (ATCC10500).</title>
        <authorList>
            <person name="Nierman W.C."/>
            <person name="Fedorova-Abrams N.D."/>
            <person name="Andrianopoulos A."/>
        </authorList>
    </citation>
    <scope>NUCLEOTIDE SEQUENCE [LARGE SCALE GENOMIC DNA]</scope>
    <source>
        <strain evidence="10">ATCC 10500 / CBS 375.48 / QM 6759 / NRRL 1006</strain>
    </source>
</reference>
<dbReference type="PANTHER" id="PTHR24282">
    <property type="entry name" value="CYTOCHROME P450 FAMILY MEMBER"/>
    <property type="match status" value="1"/>
</dbReference>
<dbReference type="InterPro" id="IPR050665">
    <property type="entry name" value="Cytochrome_P450_Monooxygen"/>
</dbReference>
<dbReference type="PhylomeDB" id="B8LU55"/>
<dbReference type="AlphaFoldDB" id="B8LU55"/>
<organism evidence="9 10">
    <name type="scientific">Talaromyces stipitatus (strain ATCC 10500 / CBS 375.48 / QM 6759 / NRRL 1006)</name>
    <name type="common">Penicillium stipitatum</name>
    <dbReference type="NCBI Taxonomy" id="441959"/>
    <lineage>
        <taxon>Eukaryota</taxon>
        <taxon>Fungi</taxon>
        <taxon>Dikarya</taxon>
        <taxon>Ascomycota</taxon>
        <taxon>Pezizomycotina</taxon>
        <taxon>Eurotiomycetes</taxon>
        <taxon>Eurotiomycetidae</taxon>
        <taxon>Eurotiales</taxon>
        <taxon>Trichocomaceae</taxon>
        <taxon>Talaromyces</taxon>
        <taxon>Talaromyces sect. Talaromyces</taxon>
    </lineage>
</organism>
<accession>B8LU55</accession>
<evidence type="ECO:0000256" key="6">
    <source>
        <dbReference type="ARBA" id="ARBA00023002"/>
    </source>
</evidence>
<dbReference type="InParanoid" id="B8LU55"/>
<dbReference type="GO" id="GO:0005506">
    <property type="term" value="F:iron ion binding"/>
    <property type="evidence" value="ECO:0007669"/>
    <property type="project" value="InterPro"/>
</dbReference>
<evidence type="ECO:0000256" key="4">
    <source>
        <dbReference type="ARBA" id="ARBA00022723"/>
    </source>
</evidence>
<comment type="subcellular location">
    <subcellularLocation>
        <location evidence="1">Membrane</location>
    </subcellularLocation>
</comment>
<evidence type="ECO:0000313" key="10">
    <source>
        <dbReference type="Proteomes" id="UP000001745"/>
    </source>
</evidence>
<dbReference type="Pfam" id="PF00067">
    <property type="entry name" value="p450"/>
    <property type="match status" value="1"/>
</dbReference>
<dbReference type="VEuPathDB" id="FungiDB:TSTA_060240"/>
<evidence type="ECO:0000256" key="8">
    <source>
        <dbReference type="ARBA" id="ARBA00023136"/>
    </source>
</evidence>
<dbReference type="InterPro" id="IPR036396">
    <property type="entry name" value="Cyt_P450_sf"/>
</dbReference>
<sequence>MSQNDIIVCIVLPTVLIFITAILARQRGQVLAVDAADRKTIYYTPSEIRSLIAAKTIHGRDNQLRPLKSRSLPNESLQLAFGIQNAFTSDDQCYVEEFVKMSSNFINLSSDSWDIIVSTTQNTVKQWKSDAQGAYESRCEVELVPMVQSMTLNAVLTAFFFLRKKAGTNDVPSKALTKLAEAINDTWIMSKKEDTLIAFEHNDKLRSALIEVLPDADISNPRGNPLNLILPGFETMWRIVLRCFLEVAYKTGKEHTNWREALVSYSENPTAERFNRAFSPDGASAKNLVKEALRLYPPTKRVYRAWKEATSPEPKKIAADIEACHLSTSIWGETAGKFDPLRWEKVTKEQEEAFLPFGSRPFECPAKPMFGPRLVGLLVGTLLGAYPHDWTDGARKLVLGHEK</sequence>